<organism evidence="1 2">
    <name type="scientific">Perkinsus olseni</name>
    <name type="common">Perkinsus atlanticus</name>
    <dbReference type="NCBI Taxonomy" id="32597"/>
    <lineage>
        <taxon>Eukaryota</taxon>
        <taxon>Sar</taxon>
        <taxon>Alveolata</taxon>
        <taxon>Perkinsozoa</taxon>
        <taxon>Perkinsea</taxon>
        <taxon>Perkinsida</taxon>
        <taxon>Perkinsidae</taxon>
        <taxon>Perkinsus</taxon>
    </lineage>
</organism>
<proteinExistence type="predicted"/>
<gene>
    <name evidence="1" type="ORF">FOZ63_024268</name>
</gene>
<comment type="caution">
    <text evidence="1">The sequence shown here is derived from an EMBL/GenBank/DDBJ whole genome shotgun (WGS) entry which is preliminary data.</text>
</comment>
<protein>
    <submittedName>
        <fullName evidence="1">Uncharacterized protein</fullName>
    </submittedName>
</protein>
<accession>A0A7J6S061</accession>
<evidence type="ECO:0000313" key="1">
    <source>
        <dbReference type="EMBL" id="KAF4726327.1"/>
    </source>
</evidence>
<dbReference type="Proteomes" id="UP000553632">
    <property type="component" value="Unassembled WGS sequence"/>
</dbReference>
<dbReference type="AlphaFoldDB" id="A0A7J6S061"/>
<dbReference type="EMBL" id="JABANO010021738">
    <property type="protein sequence ID" value="KAF4726327.1"/>
    <property type="molecule type" value="Genomic_DNA"/>
</dbReference>
<sequence length="167" mass="19435">KIGLFVLRLIRSCPLDRIGFFAAWFALSRRFKPVRKMTWVWTLVGAFLAFKDGRFLSWPPAFWYAIGNQSSYESAKWLSWGFAKRQIKWNAQWFWWYLSLRWLRNADKTTYGGYGGEWRNQVAPIEDKVAVPKDDESVDGIERQDAVSVLTDEAQDTPLEAAEQSEG</sequence>
<evidence type="ECO:0000313" key="2">
    <source>
        <dbReference type="Proteomes" id="UP000553632"/>
    </source>
</evidence>
<name>A0A7J6S061_PEROL</name>
<keyword evidence="2" id="KW-1185">Reference proteome</keyword>
<reference evidence="1 2" key="1">
    <citation type="submission" date="2020-04" db="EMBL/GenBank/DDBJ databases">
        <title>Perkinsus olseni comparative genomics.</title>
        <authorList>
            <person name="Bogema D.R."/>
        </authorList>
    </citation>
    <scope>NUCLEOTIDE SEQUENCE [LARGE SCALE GENOMIC DNA]</scope>
    <source>
        <strain evidence="1 2">ATCC PRA-207</strain>
    </source>
</reference>
<feature type="non-terminal residue" evidence="1">
    <location>
        <position position="1"/>
    </location>
</feature>
<feature type="non-terminal residue" evidence="1">
    <location>
        <position position="167"/>
    </location>
</feature>